<reference evidence="2 3" key="1">
    <citation type="journal article" date="2013" name="Proc. Natl. Acad. Sci. U.S.A.">
        <title>The king cobra genome reveals dynamic gene evolution and adaptation in the snake venom system.</title>
        <authorList>
            <person name="Vonk F.J."/>
            <person name="Casewell N.R."/>
            <person name="Henkel C.V."/>
            <person name="Heimberg A.M."/>
            <person name="Jansen H.J."/>
            <person name="McCleary R.J."/>
            <person name="Kerkkamp H.M."/>
            <person name="Vos R.A."/>
            <person name="Guerreiro I."/>
            <person name="Calvete J.J."/>
            <person name="Wuster W."/>
            <person name="Woods A.E."/>
            <person name="Logan J.M."/>
            <person name="Harrison R.A."/>
            <person name="Castoe T.A."/>
            <person name="de Koning A.P."/>
            <person name="Pollock D.D."/>
            <person name="Yandell M."/>
            <person name="Calderon D."/>
            <person name="Renjifo C."/>
            <person name="Currier R.B."/>
            <person name="Salgado D."/>
            <person name="Pla D."/>
            <person name="Sanz L."/>
            <person name="Hyder A.S."/>
            <person name="Ribeiro J.M."/>
            <person name="Arntzen J.W."/>
            <person name="van den Thillart G.E."/>
            <person name="Boetzer M."/>
            <person name="Pirovano W."/>
            <person name="Dirks R.P."/>
            <person name="Spaink H.P."/>
            <person name="Duboule D."/>
            <person name="McGlinn E."/>
            <person name="Kini R.M."/>
            <person name="Richardson M.K."/>
        </authorList>
    </citation>
    <scope>NUCLEOTIDE SEQUENCE</scope>
    <source>
        <tissue evidence="2">Blood</tissue>
    </source>
</reference>
<evidence type="ECO:0000313" key="3">
    <source>
        <dbReference type="Proteomes" id="UP000018936"/>
    </source>
</evidence>
<keyword evidence="3" id="KW-1185">Reference proteome</keyword>
<feature type="compositionally biased region" description="Low complexity" evidence="1">
    <location>
        <begin position="228"/>
        <end position="246"/>
    </location>
</feature>
<dbReference type="InterPro" id="IPR036578">
    <property type="entry name" value="SMAD_MH1_sf"/>
</dbReference>
<dbReference type="SUPFAM" id="SSF56366">
    <property type="entry name" value="SMAD MH1 domain"/>
    <property type="match status" value="1"/>
</dbReference>
<dbReference type="AlphaFoldDB" id="V8NAR2"/>
<feature type="region of interest" description="Disordered" evidence="1">
    <location>
        <begin position="109"/>
        <end position="134"/>
    </location>
</feature>
<dbReference type="EMBL" id="AZIM01006464">
    <property type="protein sequence ID" value="ETE58652.1"/>
    <property type="molecule type" value="Genomic_DNA"/>
</dbReference>
<name>V8NAR2_OPHHA</name>
<feature type="non-terminal residue" evidence="2">
    <location>
        <position position="1"/>
    </location>
</feature>
<dbReference type="Proteomes" id="UP000018936">
    <property type="component" value="Unassembled WGS sequence"/>
</dbReference>
<organism evidence="2 3">
    <name type="scientific">Ophiophagus hannah</name>
    <name type="common">King cobra</name>
    <name type="synonym">Naja hannah</name>
    <dbReference type="NCBI Taxonomy" id="8665"/>
    <lineage>
        <taxon>Eukaryota</taxon>
        <taxon>Metazoa</taxon>
        <taxon>Chordata</taxon>
        <taxon>Craniata</taxon>
        <taxon>Vertebrata</taxon>
        <taxon>Euteleostomi</taxon>
        <taxon>Lepidosauria</taxon>
        <taxon>Squamata</taxon>
        <taxon>Bifurcata</taxon>
        <taxon>Unidentata</taxon>
        <taxon>Episquamata</taxon>
        <taxon>Toxicofera</taxon>
        <taxon>Serpentes</taxon>
        <taxon>Colubroidea</taxon>
        <taxon>Elapidae</taxon>
        <taxon>Elapinae</taxon>
        <taxon>Ophiophagus</taxon>
    </lineage>
</organism>
<sequence>MHWEGGSCSAQVVERGAFWFRSAPEFRGAHISKCEGLGEGVSASPFFTLLHRFVAKDEQSLAPREGVDRVAMKSHNSQGMFPLLFPAPPLVTTTTLCVRPGRERGGNLRGHLNQPSGGIHKGFQSSSLFSDRESNQRTEQEVSCLRKLWWELHPWKLSKEETLGCHRSETMTSPVPSDSVNLLMFSPPLPEPHVPVSESQLGATALEAALRNARPGRHPRRPETSGPRALQEAEGQGAGAAAASRGEPGRRRRRTGLPLGRSPRGEARPPHELKRLCLCKSAGAEAGGVHCCNPHHLSRLALPGGRREMLDLGQGCTHTPTHAVQGTERGRQALLERARESSLCDHHHGKWPFGC</sequence>
<gene>
    <name evidence="2" type="primary">SMAD6</name>
    <name evidence="2" type="ORF">L345_15627</name>
</gene>
<dbReference type="Gene3D" id="3.90.520.10">
    <property type="entry name" value="SMAD MH1 domain"/>
    <property type="match status" value="1"/>
</dbReference>
<accession>V8NAR2</accession>
<evidence type="ECO:0000313" key="2">
    <source>
        <dbReference type="EMBL" id="ETE58652.1"/>
    </source>
</evidence>
<feature type="region of interest" description="Disordered" evidence="1">
    <location>
        <begin position="211"/>
        <end position="269"/>
    </location>
</feature>
<proteinExistence type="predicted"/>
<protein>
    <submittedName>
        <fullName evidence="2">Mothers against decapentaplegic-like 6</fullName>
    </submittedName>
</protein>
<evidence type="ECO:0000256" key="1">
    <source>
        <dbReference type="SAM" id="MobiDB-lite"/>
    </source>
</evidence>
<comment type="caution">
    <text evidence="2">The sequence shown here is derived from an EMBL/GenBank/DDBJ whole genome shotgun (WGS) entry which is preliminary data.</text>
</comment>